<proteinExistence type="predicted"/>
<name>A0ABT2AIW1_9BURK</name>
<protein>
    <recommendedName>
        <fullName evidence="4">PKD domain-containing protein</fullName>
    </recommendedName>
</protein>
<keyword evidence="3" id="KW-1185">Reference proteome</keyword>
<dbReference type="Proteomes" id="UP001206572">
    <property type="component" value="Unassembled WGS sequence"/>
</dbReference>
<accession>A0ABT2AIW1</accession>
<gene>
    <name evidence="2" type="ORF">NX780_07225</name>
</gene>
<evidence type="ECO:0000313" key="2">
    <source>
        <dbReference type="EMBL" id="MCS0596140.1"/>
    </source>
</evidence>
<dbReference type="EMBL" id="JANUHA010000004">
    <property type="protein sequence ID" value="MCS0596140.1"/>
    <property type="molecule type" value="Genomic_DNA"/>
</dbReference>
<reference evidence="2 3" key="1">
    <citation type="submission" date="2022-08" db="EMBL/GenBank/DDBJ databases">
        <title>Reclassification of Massilia species as members of the genera Telluria, Duganella, Pseudoduganella, Mokoshia gen. nov. and Zemynaea gen. nov. using orthogonal and non-orthogonal genome-based approaches.</title>
        <authorList>
            <person name="Bowman J.P."/>
        </authorList>
    </citation>
    <scope>NUCLEOTIDE SEQUENCE [LARGE SCALE GENOMIC DNA]</scope>
    <source>
        <strain evidence="2 3">JCM 31661</strain>
    </source>
</reference>
<feature type="region of interest" description="Disordered" evidence="1">
    <location>
        <begin position="332"/>
        <end position="356"/>
    </location>
</feature>
<comment type="caution">
    <text evidence="2">The sequence shown here is derived from an EMBL/GenBank/DDBJ whole genome shotgun (WGS) entry which is preliminary data.</text>
</comment>
<dbReference type="RefSeq" id="WP_258827190.1">
    <property type="nucleotide sequence ID" value="NZ_JANUHA010000004.1"/>
</dbReference>
<feature type="compositionally biased region" description="Basic and acidic residues" evidence="1">
    <location>
        <begin position="345"/>
        <end position="356"/>
    </location>
</feature>
<sequence length="356" mass="37721">MPLPGLAGFGETYADDINERNTSVGFGYDASGTARVLVWDANGRPAPLALGPSSASANFINKRGDITGMLDTEGPNFRAYLWSPVKGVVRLGSNTVPTALSESGEVVGRRLVADLVTHAFLYSRARGLVNLHPAPAHASEALGVNDSGVAVGFVRPSNTLESLAYRWSPGGAATDLNTRLFNPPAGLILTEARAISPSGDIVADSNAGVVLLRRGGGGTDAPVLGPIQLSSLRPKEPVQLTLSFRDRNPGDTHTATIDWHDGRGPQPAVVSESRGRGEVRGEFVFPSQGGYGVTVSVTDSTRRTTVMHRQVDVFDISRPASLAKEVAGARTKPTSYGWKGGESWATRERAMQRKPR</sequence>
<organism evidence="2 3">
    <name type="scientific">Massilia agri</name>
    <dbReference type="NCBI Taxonomy" id="1886785"/>
    <lineage>
        <taxon>Bacteria</taxon>
        <taxon>Pseudomonadati</taxon>
        <taxon>Pseudomonadota</taxon>
        <taxon>Betaproteobacteria</taxon>
        <taxon>Burkholderiales</taxon>
        <taxon>Oxalobacteraceae</taxon>
        <taxon>Telluria group</taxon>
        <taxon>Massilia</taxon>
    </lineage>
</organism>
<evidence type="ECO:0000313" key="3">
    <source>
        <dbReference type="Proteomes" id="UP001206572"/>
    </source>
</evidence>
<evidence type="ECO:0000256" key="1">
    <source>
        <dbReference type="SAM" id="MobiDB-lite"/>
    </source>
</evidence>
<evidence type="ECO:0008006" key="4">
    <source>
        <dbReference type="Google" id="ProtNLM"/>
    </source>
</evidence>